<comment type="similarity">
    <text evidence="2">Belongs to the NlpA lipoprotein family.</text>
</comment>
<keyword evidence="9" id="KW-1185">Reference proteome</keyword>
<evidence type="ECO:0000313" key="9">
    <source>
        <dbReference type="Proteomes" id="UP000254051"/>
    </source>
</evidence>
<dbReference type="OrthoDB" id="9812878at2"/>
<organism evidence="8 9">
    <name type="scientific">Faecalicatena contorta</name>
    <dbReference type="NCBI Taxonomy" id="39482"/>
    <lineage>
        <taxon>Bacteria</taxon>
        <taxon>Bacillati</taxon>
        <taxon>Bacillota</taxon>
        <taxon>Clostridia</taxon>
        <taxon>Lachnospirales</taxon>
        <taxon>Lachnospiraceae</taxon>
        <taxon>Faecalicatena</taxon>
    </lineage>
</organism>
<evidence type="ECO:0000256" key="6">
    <source>
        <dbReference type="ARBA" id="ARBA00023288"/>
    </source>
</evidence>
<evidence type="ECO:0000256" key="1">
    <source>
        <dbReference type="ARBA" id="ARBA00004635"/>
    </source>
</evidence>
<dbReference type="PANTHER" id="PTHR30429:SF0">
    <property type="entry name" value="METHIONINE-BINDING LIPOPROTEIN METQ"/>
    <property type="match status" value="1"/>
</dbReference>
<feature type="signal peptide" evidence="7">
    <location>
        <begin position="1"/>
        <end position="21"/>
    </location>
</feature>
<keyword evidence="5" id="KW-0564">Palmitate</keyword>
<dbReference type="Pfam" id="PF03180">
    <property type="entry name" value="Lipoprotein_9"/>
    <property type="match status" value="1"/>
</dbReference>
<dbReference type="PROSITE" id="PS51257">
    <property type="entry name" value="PROKAR_LIPOPROTEIN"/>
    <property type="match status" value="1"/>
</dbReference>
<protein>
    <submittedName>
        <fullName evidence="8">D-methionine transport system substrate-binding protein</fullName>
    </submittedName>
</protein>
<keyword evidence="3 7" id="KW-0732">Signal</keyword>
<name>A0A316A2S1_9FIRM</name>
<keyword evidence="6" id="KW-0449">Lipoprotein</keyword>
<comment type="subcellular location">
    <subcellularLocation>
        <location evidence="1">Membrane</location>
        <topology evidence="1">Lipid-anchor</topology>
    </subcellularLocation>
</comment>
<evidence type="ECO:0000256" key="4">
    <source>
        <dbReference type="ARBA" id="ARBA00023136"/>
    </source>
</evidence>
<evidence type="ECO:0000256" key="5">
    <source>
        <dbReference type="ARBA" id="ARBA00023139"/>
    </source>
</evidence>
<proteinExistence type="inferred from homology"/>
<dbReference type="AlphaFoldDB" id="A0A316A2S1"/>
<dbReference type="PANTHER" id="PTHR30429">
    <property type="entry name" value="D-METHIONINE-BINDING LIPOPROTEIN METQ"/>
    <property type="match status" value="1"/>
</dbReference>
<accession>A0A316A2S1</accession>
<evidence type="ECO:0000256" key="3">
    <source>
        <dbReference type="ARBA" id="ARBA00022729"/>
    </source>
</evidence>
<feature type="chain" id="PRO_5043163551" evidence="7">
    <location>
        <begin position="22"/>
        <end position="282"/>
    </location>
</feature>
<keyword evidence="4" id="KW-0472">Membrane</keyword>
<gene>
    <name evidence="8" type="ORF">SAMN05216529_101112</name>
</gene>
<sequence>MKKTKLFVSSLLIGAACVALTACGGKKESDENDTAKSKDSDSKTISIAISSDIVPSIERVEEPLKKLGYELDVHEFDDWVMPNTALAEGSVDCNFFEHEPYMEAYNQSKGTDLVMITPKIYSTPYGFFSDKYESLDEIGDGAKVAMSNEPSNRSRSLMLLQEAGLLVLTDEPKDEYYDEVDIEENPHNLSFVKADSNSLYSMISEVDLVIEPCDLVNNAGGDATDTLYREEDTKYAMGIAVRKGNENEASIQALNEAFHSDEFREAIEKDYPGVYQFVDEDE</sequence>
<dbReference type="EMBL" id="UHJJ01000001">
    <property type="protein sequence ID" value="SUQ12223.1"/>
    <property type="molecule type" value="Genomic_DNA"/>
</dbReference>
<dbReference type="Proteomes" id="UP000254051">
    <property type="component" value="Unassembled WGS sequence"/>
</dbReference>
<dbReference type="SUPFAM" id="SSF53850">
    <property type="entry name" value="Periplasmic binding protein-like II"/>
    <property type="match status" value="1"/>
</dbReference>
<reference evidence="9" key="1">
    <citation type="submission" date="2017-07" db="EMBL/GenBank/DDBJ databases">
        <authorList>
            <person name="Varghese N."/>
            <person name="Submissions S."/>
        </authorList>
    </citation>
    <scope>NUCLEOTIDE SEQUENCE [LARGE SCALE GENOMIC DNA]</scope>
    <source>
        <strain evidence="9">NLAE-zl-C134</strain>
    </source>
</reference>
<evidence type="ECO:0000256" key="2">
    <source>
        <dbReference type="ARBA" id="ARBA00008973"/>
    </source>
</evidence>
<dbReference type="InterPro" id="IPR004872">
    <property type="entry name" value="Lipoprotein_NlpA"/>
</dbReference>
<dbReference type="Gene3D" id="3.40.190.10">
    <property type="entry name" value="Periplasmic binding protein-like II"/>
    <property type="match status" value="2"/>
</dbReference>
<dbReference type="RefSeq" id="WP_109708287.1">
    <property type="nucleotide sequence ID" value="NZ_QGDS01000001.1"/>
</dbReference>
<evidence type="ECO:0000256" key="7">
    <source>
        <dbReference type="SAM" id="SignalP"/>
    </source>
</evidence>
<dbReference type="GO" id="GO:0016020">
    <property type="term" value="C:membrane"/>
    <property type="evidence" value="ECO:0007669"/>
    <property type="project" value="UniProtKB-SubCell"/>
</dbReference>
<evidence type="ECO:0000313" key="8">
    <source>
        <dbReference type="EMBL" id="SUQ12223.1"/>
    </source>
</evidence>